<dbReference type="KEGG" id="psco:LY89DRAFT_646801"/>
<sequence length="80" mass="9447">IVALIFRFGYFVLSPLLSPGVESCLQCQRSRCTTIRIWISWWHRSFSRIGRCRVINWLDGLGLDGVFWYVGCVRRRKSHD</sequence>
<name>A0A194X808_MOLSC</name>
<keyword evidence="1" id="KW-0732">Signal</keyword>
<dbReference type="AlphaFoldDB" id="A0A194X808"/>
<feature type="non-terminal residue" evidence="2">
    <location>
        <position position="1"/>
    </location>
</feature>
<dbReference type="RefSeq" id="XP_018070653.1">
    <property type="nucleotide sequence ID" value="XM_018211936.1"/>
</dbReference>
<dbReference type="InParanoid" id="A0A194X808"/>
<accession>A0A194X808</accession>
<dbReference type="GeneID" id="28821662"/>
<dbReference type="EMBL" id="KQ947416">
    <property type="protein sequence ID" value="KUJ16298.1"/>
    <property type="molecule type" value="Genomic_DNA"/>
</dbReference>
<proteinExistence type="predicted"/>
<feature type="signal peptide" evidence="1">
    <location>
        <begin position="1"/>
        <end position="23"/>
    </location>
</feature>
<reference evidence="2 3" key="1">
    <citation type="submission" date="2015-10" db="EMBL/GenBank/DDBJ databases">
        <title>Full genome of DAOMC 229536 Phialocephala scopiformis, a fungal endophyte of spruce producing the potent anti-insectan compound rugulosin.</title>
        <authorList>
            <consortium name="DOE Joint Genome Institute"/>
            <person name="Walker A.K."/>
            <person name="Frasz S.L."/>
            <person name="Seifert K.A."/>
            <person name="Miller J.D."/>
            <person name="Mondo S.J."/>
            <person name="Labutti K."/>
            <person name="Lipzen A."/>
            <person name="Dockter R."/>
            <person name="Kennedy M."/>
            <person name="Grigoriev I.V."/>
            <person name="Spatafora J.W."/>
        </authorList>
    </citation>
    <scope>NUCLEOTIDE SEQUENCE [LARGE SCALE GENOMIC DNA]</scope>
    <source>
        <strain evidence="2 3">CBS 120377</strain>
    </source>
</reference>
<protein>
    <submittedName>
        <fullName evidence="2">Uncharacterized protein</fullName>
    </submittedName>
</protein>
<evidence type="ECO:0000256" key="1">
    <source>
        <dbReference type="SAM" id="SignalP"/>
    </source>
</evidence>
<evidence type="ECO:0000313" key="3">
    <source>
        <dbReference type="Proteomes" id="UP000070700"/>
    </source>
</evidence>
<evidence type="ECO:0000313" key="2">
    <source>
        <dbReference type="EMBL" id="KUJ16298.1"/>
    </source>
</evidence>
<dbReference type="Proteomes" id="UP000070700">
    <property type="component" value="Unassembled WGS sequence"/>
</dbReference>
<organism evidence="2 3">
    <name type="scientific">Mollisia scopiformis</name>
    <name type="common">Conifer needle endophyte fungus</name>
    <name type="synonym">Phialocephala scopiformis</name>
    <dbReference type="NCBI Taxonomy" id="149040"/>
    <lineage>
        <taxon>Eukaryota</taxon>
        <taxon>Fungi</taxon>
        <taxon>Dikarya</taxon>
        <taxon>Ascomycota</taxon>
        <taxon>Pezizomycotina</taxon>
        <taxon>Leotiomycetes</taxon>
        <taxon>Helotiales</taxon>
        <taxon>Mollisiaceae</taxon>
        <taxon>Mollisia</taxon>
    </lineage>
</organism>
<keyword evidence="3" id="KW-1185">Reference proteome</keyword>
<feature type="chain" id="PRO_5008268000" evidence="1">
    <location>
        <begin position="24"/>
        <end position="80"/>
    </location>
</feature>
<gene>
    <name evidence="2" type="ORF">LY89DRAFT_646801</name>
</gene>